<organism evidence="1 2">
    <name type="scientific">Penicillium nordicum</name>
    <dbReference type="NCBI Taxonomy" id="229535"/>
    <lineage>
        <taxon>Eukaryota</taxon>
        <taxon>Fungi</taxon>
        <taxon>Dikarya</taxon>
        <taxon>Ascomycota</taxon>
        <taxon>Pezizomycotina</taxon>
        <taxon>Eurotiomycetes</taxon>
        <taxon>Eurotiomycetidae</taxon>
        <taxon>Eurotiales</taxon>
        <taxon>Aspergillaceae</taxon>
        <taxon>Penicillium</taxon>
    </lineage>
</organism>
<dbReference type="Proteomes" id="UP000037696">
    <property type="component" value="Unassembled WGS sequence"/>
</dbReference>
<gene>
    <name evidence="1" type="ORF">ACN38_g11425</name>
</gene>
<accession>A0A0M9WAR9</accession>
<dbReference type="EMBL" id="LHQQ01000296">
    <property type="protein sequence ID" value="KOS37759.1"/>
    <property type="molecule type" value="Genomic_DNA"/>
</dbReference>
<protein>
    <submittedName>
        <fullName evidence="1">Uncharacterized protein</fullName>
    </submittedName>
</protein>
<sequence length="79" mass="8834">MPIQTSELISRFCDSDIVTHIALILIGKPESPMIVYYIIGMSGPKQRKASVNGIPSKPPKKNEEIKEIIMKTKKTKKPP</sequence>
<comment type="caution">
    <text evidence="1">The sequence shown here is derived from an EMBL/GenBank/DDBJ whole genome shotgun (WGS) entry which is preliminary data.</text>
</comment>
<reference evidence="1 2" key="1">
    <citation type="submission" date="2015-08" db="EMBL/GenBank/DDBJ databases">
        <title>Genome sequencing of Penicillium nordicum.</title>
        <authorList>
            <person name="Nguyen H.D."/>
            <person name="Seifert K.A."/>
        </authorList>
    </citation>
    <scope>NUCLEOTIDE SEQUENCE [LARGE SCALE GENOMIC DNA]</scope>
    <source>
        <strain evidence="1 2">DAOMC 185683</strain>
    </source>
</reference>
<evidence type="ECO:0000313" key="2">
    <source>
        <dbReference type="Proteomes" id="UP000037696"/>
    </source>
</evidence>
<keyword evidence="2" id="KW-1185">Reference proteome</keyword>
<proteinExistence type="predicted"/>
<evidence type="ECO:0000313" key="1">
    <source>
        <dbReference type="EMBL" id="KOS37759.1"/>
    </source>
</evidence>
<name>A0A0M9WAR9_9EURO</name>
<dbReference type="AlphaFoldDB" id="A0A0M9WAR9"/>